<evidence type="ECO:0000313" key="11">
    <source>
        <dbReference type="Proteomes" id="UP001177140"/>
    </source>
</evidence>
<dbReference type="PANTHER" id="PTHR13748">
    <property type="entry name" value="COBW-RELATED"/>
    <property type="match status" value="1"/>
</dbReference>
<evidence type="ECO:0000256" key="5">
    <source>
        <dbReference type="ARBA" id="ARBA00023186"/>
    </source>
</evidence>
<dbReference type="InterPro" id="IPR003495">
    <property type="entry name" value="CobW/HypB/UreG_nucleotide-bd"/>
</dbReference>
<dbReference type="InterPro" id="IPR027417">
    <property type="entry name" value="P-loop_NTPase"/>
</dbReference>
<organism evidence="10 11">
    <name type="scientific">Papaver nudicaule</name>
    <name type="common">Iceland poppy</name>
    <dbReference type="NCBI Taxonomy" id="74823"/>
    <lineage>
        <taxon>Eukaryota</taxon>
        <taxon>Viridiplantae</taxon>
        <taxon>Streptophyta</taxon>
        <taxon>Embryophyta</taxon>
        <taxon>Tracheophyta</taxon>
        <taxon>Spermatophyta</taxon>
        <taxon>Magnoliopsida</taxon>
        <taxon>Ranunculales</taxon>
        <taxon>Papaveraceae</taxon>
        <taxon>Papaveroideae</taxon>
        <taxon>Papaver</taxon>
    </lineage>
</organism>
<comment type="similarity">
    <text evidence="6">Belongs to the SIMIBI class G3E GTPase family. ZNG1 subfamily.</text>
</comment>
<dbReference type="AlphaFoldDB" id="A0AA41RSQ9"/>
<dbReference type="EMBL" id="JAJJMA010024429">
    <property type="protein sequence ID" value="MCL7023626.1"/>
    <property type="molecule type" value="Genomic_DNA"/>
</dbReference>
<keyword evidence="2" id="KW-0378">Hydrolase</keyword>
<dbReference type="CDD" id="cd03112">
    <property type="entry name" value="CobW-like"/>
    <property type="match status" value="1"/>
</dbReference>
<protein>
    <recommendedName>
        <fullName evidence="9">CobW C-terminal domain-containing protein</fullName>
    </recommendedName>
</protein>
<evidence type="ECO:0000256" key="3">
    <source>
        <dbReference type="ARBA" id="ARBA00022833"/>
    </source>
</evidence>
<evidence type="ECO:0000256" key="7">
    <source>
        <dbReference type="ARBA" id="ARBA00049117"/>
    </source>
</evidence>
<evidence type="ECO:0000256" key="2">
    <source>
        <dbReference type="ARBA" id="ARBA00022801"/>
    </source>
</evidence>
<dbReference type="InterPro" id="IPR011629">
    <property type="entry name" value="CobW-like_C"/>
</dbReference>
<dbReference type="PANTHER" id="PTHR13748:SF31">
    <property type="entry name" value="ZINC-REGULATED GTPASE METALLOPROTEIN ACTIVATOR 1A-RELATED"/>
    <property type="match status" value="1"/>
</dbReference>
<comment type="caution">
    <text evidence="10">The sequence shown here is derived from an EMBL/GenBank/DDBJ whole genome shotgun (WGS) entry which is preliminary data.</text>
</comment>
<keyword evidence="5" id="KW-0143">Chaperone</keyword>
<sequence length="371" mass="41619">MAIQIEEETTNSNSETPKPTEEDSSVGVTVITGYLGAGKSTLVNYILNAKHGKKIAVILNEFGEEIGVERAMINEGDGDGGAIVEEWVELANGCVCCTVKHSLVQALELLIERKDRLDHILLETTGLANPAPLASILWLDDQLESAVKLDSIITVVDARNLRVQLSERRASSSFPEAFLQIAFADVIILNKVDLVSNEASGPVASHVIEELEKEIRNINSLAEIVHSVKCEVDLSKILDRKAYDATQLAHLETLLKETESLATSNIHDSNVRTLCITEHQQVDLEKVRLWLEEILWEKKYDMDVYRCKGVLDVQNSDQLHTLQAVREIYEIVPARRWQEKEERMVKIVFIGRNLDEVILRDSFRTCTLPVL</sequence>
<dbReference type="Pfam" id="PF07683">
    <property type="entry name" value="CobW_C"/>
    <property type="match status" value="1"/>
</dbReference>
<reference evidence="10" key="1">
    <citation type="submission" date="2022-03" db="EMBL/GenBank/DDBJ databases">
        <title>A functionally conserved STORR gene fusion in Papaver species that diverged 16.8 million years ago.</title>
        <authorList>
            <person name="Catania T."/>
        </authorList>
    </citation>
    <scope>NUCLEOTIDE SEQUENCE</scope>
    <source>
        <strain evidence="10">S-191538</strain>
    </source>
</reference>
<dbReference type="SUPFAM" id="SSF52540">
    <property type="entry name" value="P-loop containing nucleoside triphosphate hydrolases"/>
    <property type="match status" value="1"/>
</dbReference>
<evidence type="ECO:0000256" key="6">
    <source>
        <dbReference type="ARBA" id="ARBA00034320"/>
    </source>
</evidence>
<keyword evidence="3" id="KW-0862">Zinc</keyword>
<accession>A0AA41RSQ9</accession>
<proteinExistence type="inferred from homology"/>
<gene>
    <name evidence="10" type="ORF">MKW94_028961</name>
</gene>
<dbReference type="InterPro" id="IPR051316">
    <property type="entry name" value="Zinc-reg_GTPase_activator"/>
</dbReference>
<keyword evidence="4" id="KW-0342">GTP-binding</keyword>
<dbReference type="GO" id="GO:0005737">
    <property type="term" value="C:cytoplasm"/>
    <property type="evidence" value="ECO:0007669"/>
    <property type="project" value="TreeGrafter"/>
</dbReference>
<dbReference type="SMART" id="SM00833">
    <property type="entry name" value="CobW_C"/>
    <property type="match status" value="1"/>
</dbReference>
<evidence type="ECO:0000313" key="10">
    <source>
        <dbReference type="EMBL" id="MCL7023626.1"/>
    </source>
</evidence>
<keyword evidence="11" id="KW-1185">Reference proteome</keyword>
<dbReference type="Gene3D" id="3.30.1220.10">
    <property type="entry name" value="CobW-like, C-terminal domain"/>
    <property type="match status" value="1"/>
</dbReference>
<dbReference type="SUPFAM" id="SSF90002">
    <property type="entry name" value="Hypothetical protein YjiA, C-terminal domain"/>
    <property type="match status" value="1"/>
</dbReference>
<evidence type="ECO:0000256" key="4">
    <source>
        <dbReference type="ARBA" id="ARBA00023134"/>
    </source>
</evidence>
<dbReference type="Pfam" id="PF02492">
    <property type="entry name" value="cobW"/>
    <property type="match status" value="1"/>
</dbReference>
<dbReference type="GO" id="GO:0005525">
    <property type="term" value="F:GTP binding"/>
    <property type="evidence" value="ECO:0007669"/>
    <property type="project" value="UniProtKB-KW"/>
</dbReference>
<evidence type="ECO:0000259" key="9">
    <source>
        <dbReference type="SMART" id="SM00833"/>
    </source>
</evidence>
<feature type="domain" description="CobW C-terminal" evidence="9">
    <location>
        <begin position="271"/>
        <end position="367"/>
    </location>
</feature>
<dbReference type="InterPro" id="IPR036627">
    <property type="entry name" value="CobW-likC_sf"/>
</dbReference>
<feature type="region of interest" description="Disordered" evidence="8">
    <location>
        <begin position="1"/>
        <end position="25"/>
    </location>
</feature>
<dbReference type="Gene3D" id="3.40.50.300">
    <property type="entry name" value="P-loop containing nucleotide triphosphate hydrolases"/>
    <property type="match status" value="1"/>
</dbReference>
<dbReference type="GO" id="GO:0016787">
    <property type="term" value="F:hydrolase activity"/>
    <property type="evidence" value="ECO:0007669"/>
    <property type="project" value="UniProtKB-KW"/>
</dbReference>
<name>A0AA41RSQ9_PAPNU</name>
<evidence type="ECO:0000256" key="1">
    <source>
        <dbReference type="ARBA" id="ARBA00022741"/>
    </source>
</evidence>
<dbReference type="Proteomes" id="UP001177140">
    <property type="component" value="Unassembled WGS sequence"/>
</dbReference>
<keyword evidence="1" id="KW-0547">Nucleotide-binding</keyword>
<evidence type="ECO:0000256" key="8">
    <source>
        <dbReference type="SAM" id="MobiDB-lite"/>
    </source>
</evidence>
<comment type="catalytic activity">
    <reaction evidence="7">
        <text>GTP + H2O = GDP + phosphate + H(+)</text>
        <dbReference type="Rhea" id="RHEA:19669"/>
        <dbReference type="ChEBI" id="CHEBI:15377"/>
        <dbReference type="ChEBI" id="CHEBI:15378"/>
        <dbReference type="ChEBI" id="CHEBI:37565"/>
        <dbReference type="ChEBI" id="CHEBI:43474"/>
        <dbReference type="ChEBI" id="CHEBI:58189"/>
    </reaction>
    <physiologicalReaction direction="left-to-right" evidence="7">
        <dbReference type="Rhea" id="RHEA:19670"/>
    </physiologicalReaction>
</comment>